<dbReference type="Proteomes" id="UP000026714">
    <property type="component" value="Unassembled WGS sequence"/>
</dbReference>
<sequence>MIEDAAQEGLDSRLVHAGIVDRQGSETRINATNAGRILSCRIDNSLARNDVSATHRGTSSFQIKPLRYHGRGCRRVAVIRAH</sequence>
<dbReference type="AlphaFoldDB" id="A0A059KKR4"/>
<name>A0A059KKR4_9BURK</name>
<dbReference type="EMBL" id="AZRA01000067">
    <property type="protein sequence ID" value="KDB51819.1"/>
    <property type="molecule type" value="Genomic_DNA"/>
</dbReference>
<keyword evidence="2" id="KW-1185">Reference proteome</keyword>
<evidence type="ECO:0000313" key="1">
    <source>
        <dbReference type="EMBL" id="KDB51819.1"/>
    </source>
</evidence>
<organism evidence="1 2">
    <name type="scientific">Sphaerotilus natans subsp. natans DSM 6575</name>
    <dbReference type="NCBI Taxonomy" id="1286631"/>
    <lineage>
        <taxon>Bacteria</taxon>
        <taxon>Pseudomonadati</taxon>
        <taxon>Pseudomonadota</taxon>
        <taxon>Betaproteobacteria</taxon>
        <taxon>Burkholderiales</taxon>
        <taxon>Sphaerotilaceae</taxon>
        <taxon>Sphaerotilus</taxon>
    </lineage>
</organism>
<evidence type="ECO:0000313" key="2">
    <source>
        <dbReference type="Proteomes" id="UP000026714"/>
    </source>
</evidence>
<proteinExistence type="predicted"/>
<gene>
    <name evidence="1" type="ORF">X805_26410</name>
</gene>
<reference evidence="1 2" key="1">
    <citation type="journal article" date="2014" name="FEMS Microbiol. Ecol.">
        <title>Sphaerotilus natans encrusted with nanoball-shaped Fe(III) oxide minerals formed by nitrate-reducing mixotrophic Fe(II) oxidation.</title>
        <authorList>
            <person name="Park S."/>
            <person name="Kim D.H."/>
            <person name="Lee J.H."/>
            <person name="Hur H.G."/>
        </authorList>
    </citation>
    <scope>NUCLEOTIDE SEQUENCE [LARGE SCALE GENOMIC DNA]</scope>
    <source>
        <strain evidence="1 2">DSM 6575</strain>
    </source>
</reference>
<comment type="caution">
    <text evidence="1">The sequence shown here is derived from an EMBL/GenBank/DDBJ whole genome shotgun (WGS) entry which is preliminary data.</text>
</comment>
<accession>A0A059KKR4</accession>
<protein>
    <submittedName>
        <fullName evidence="1">Uncharacterized protein</fullName>
    </submittedName>
</protein>